<gene>
    <name evidence="2" type="primary">estB_3</name>
    <name evidence="2" type="ORF">DE4585_04086</name>
</gene>
<dbReference type="AlphaFoldDB" id="A0A4R8S0E5"/>
<evidence type="ECO:0000313" key="2">
    <source>
        <dbReference type="EMBL" id="TDZ78250.1"/>
    </source>
</evidence>
<proteinExistence type="predicted"/>
<protein>
    <submittedName>
        <fullName evidence="2">Esterase EstB</fullName>
        <ecNumber evidence="2">3.1.1.-</ecNumber>
    </submittedName>
</protein>
<dbReference type="RefSeq" id="WP_134073109.1">
    <property type="nucleotide sequence ID" value="NZ_PECH01000009.1"/>
</dbReference>
<comment type="caution">
    <text evidence="2">The sequence shown here is derived from an EMBL/GenBank/DDBJ whole genome shotgun (WGS) entry which is preliminary data.</text>
</comment>
<sequence>MTSEPEFSPDLPAIVARAPRELLVDNRFRLLGKVFGALFGNRLPGGGALAVYHRGEKVVDLWAGTSDKDGTRPWLPETSGVIYSASKGLSSLVIHRLADRGLIDYDAPVAQYWPEFGANGKRAVTVRAVLNHTAGLSQIVGIADSLDEELDHRLMEERLAVAPLDRLAGKPAYHALTIGWLLAGLARAVTGQDMRDLYAQELAAPLGLAELHLGRPPGQRAIPLAQFVDPIGGFTRIFSERWLARATRGPAFARSLASSFYAGPGMSQAIVDADSVALDAQMPAVNAVASAESLAKLYAAVAGDGSVDGARLLSPSAVASFARKPSLRFDGVLHVPMMWHMGFHSIPLPLLSSGFGHVGLNGCFGWADPTRELSIALVHNRLPSTLLFDLLAFLWLVPLAARAVPRR</sequence>
<organism evidence="2 3">
    <name type="scientific">Mycobacteroides salmoniphilum</name>
    <dbReference type="NCBI Taxonomy" id="404941"/>
    <lineage>
        <taxon>Bacteria</taxon>
        <taxon>Bacillati</taxon>
        <taxon>Actinomycetota</taxon>
        <taxon>Actinomycetes</taxon>
        <taxon>Mycobacteriales</taxon>
        <taxon>Mycobacteriaceae</taxon>
        <taxon>Mycobacteroides</taxon>
    </lineage>
</organism>
<dbReference type="InterPro" id="IPR052907">
    <property type="entry name" value="Beta-lactamase/esterase"/>
</dbReference>
<dbReference type="Pfam" id="PF00144">
    <property type="entry name" value="Beta-lactamase"/>
    <property type="match status" value="1"/>
</dbReference>
<dbReference type="EC" id="3.1.1.-" evidence="2"/>
<dbReference type="PANTHER" id="PTHR43319">
    <property type="entry name" value="BETA-LACTAMASE-RELATED"/>
    <property type="match status" value="1"/>
</dbReference>
<dbReference type="GO" id="GO:0016787">
    <property type="term" value="F:hydrolase activity"/>
    <property type="evidence" value="ECO:0007669"/>
    <property type="project" value="UniProtKB-KW"/>
</dbReference>
<keyword evidence="2" id="KW-0378">Hydrolase</keyword>
<feature type="domain" description="Beta-lactamase-related" evidence="1">
    <location>
        <begin position="46"/>
        <end position="384"/>
    </location>
</feature>
<dbReference type="Proteomes" id="UP000295117">
    <property type="component" value="Unassembled WGS sequence"/>
</dbReference>
<accession>A0A4R8S0E5</accession>
<dbReference type="SUPFAM" id="SSF56601">
    <property type="entry name" value="beta-lactamase/transpeptidase-like"/>
    <property type="match status" value="1"/>
</dbReference>
<dbReference type="InterPro" id="IPR012338">
    <property type="entry name" value="Beta-lactam/transpept-like"/>
</dbReference>
<dbReference type="PANTHER" id="PTHR43319:SF3">
    <property type="entry name" value="BETA-LACTAMASE-RELATED DOMAIN-CONTAINING PROTEIN"/>
    <property type="match status" value="1"/>
</dbReference>
<dbReference type="EMBL" id="PECH01000009">
    <property type="protein sequence ID" value="TDZ78250.1"/>
    <property type="molecule type" value="Genomic_DNA"/>
</dbReference>
<reference evidence="2 3" key="1">
    <citation type="journal article" date="2019" name="Sci. Rep.">
        <title>Extended insight into the Mycobacterium chelonae-abscessus complex through whole genome sequencing of Mycobacterium salmoniphilum outbreak and Mycobacterium salmoniphilum-like strains.</title>
        <authorList>
            <person name="Behra P.R.K."/>
            <person name="Das S."/>
            <person name="Pettersson B.M.F."/>
            <person name="Shirreff L."/>
            <person name="DuCote T."/>
            <person name="Jacobsson K.G."/>
            <person name="Ennis D.G."/>
            <person name="Kirsebom L.A."/>
        </authorList>
    </citation>
    <scope>NUCLEOTIDE SEQUENCE [LARGE SCALE GENOMIC DNA]</scope>
    <source>
        <strain evidence="2 3">DE 4585</strain>
    </source>
</reference>
<name>A0A4R8S0E5_9MYCO</name>
<dbReference type="InterPro" id="IPR001466">
    <property type="entry name" value="Beta-lactam-related"/>
</dbReference>
<evidence type="ECO:0000259" key="1">
    <source>
        <dbReference type="Pfam" id="PF00144"/>
    </source>
</evidence>
<evidence type="ECO:0000313" key="3">
    <source>
        <dbReference type="Proteomes" id="UP000295117"/>
    </source>
</evidence>
<dbReference type="Gene3D" id="3.40.710.10">
    <property type="entry name" value="DD-peptidase/beta-lactamase superfamily"/>
    <property type="match status" value="1"/>
</dbReference>